<dbReference type="VEuPathDB" id="VectorBase:GPPI035176"/>
<dbReference type="AlphaFoldDB" id="A0A1B0BMY9"/>
<reference evidence="2" key="1">
    <citation type="submission" date="2015-01" db="EMBL/GenBank/DDBJ databases">
        <authorList>
            <person name="Aksoy S."/>
            <person name="Warren W."/>
            <person name="Wilson R.K."/>
        </authorList>
    </citation>
    <scope>NUCLEOTIDE SEQUENCE [LARGE SCALE GENOMIC DNA]</scope>
    <source>
        <strain evidence="2">IAEA</strain>
    </source>
</reference>
<evidence type="ECO:0000313" key="2">
    <source>
        <dbReference type="Proteomes" id="UP000092460"/>
    </source>
</evidence>
<organism evidence="1 2">
    <name type="scientific">Glossina palpalis gambiensis</name>
    <dbReference type="NCBI Taxonomy" id="67801"/>
    <lineage>
        <taxon>Eukaryota</taxon>
        <taxon>Metazoa</taxon>
        <taxon>Ecdysozoa</taxon>
        <taxon>Arthropoda</taxon>
        <taxon>Hexapoda</taxon>
        <taxon>Insecta</taxon>
        <taxon>Pterygota</taxon>
        <taxon>Neoptera</taxon>
        <taxon>Endopterygota</taxon>
        <taxon>Diptera</taxon>
        <taxon>Brachycera</taxon>
        <taxon>Muscomorpha</taxon>
        <taxon>Hippoboscoidea</taxon>
        <taxon>Glossinidae</taxon>
        <taxon>Glossina</taxon>
    </lineage>
</organism>
<dbReference type="EMBL" id="JXJN01017111">
    <property type="status" value="NOT_ANNOTATED_CDS"/>
    <property type="molecule type" value="Genomic_DNA"/>
</dbReference>
<dbReference type="Proteomes" id="UP000092460">
    <property type="component" value="Unassembled WGS sequence"/>
</dbReference>
<accession>A0A1B0BMY9</accession>
<keyword evidence="2" id="KW-1185">Reference proteome</keyword>
<proteinExistence type="predicted"/>
<reference evidence="1" key="2">
    <citation type="submission" date="2020-05" db="UniProtKB">
        <authorList>
            <consortium name="EnsemblMetazoa"/>
        </authorList>
    </citation>
    <scope>IDENTIFICATION</scope>
    <source>
        <strain evidence="1">IAEA</strain>
    </source>
</reference>
<dbReference type="EMBL" id="JXJN01017112">
    <property type="status" value="NOT_ANNOTATED_CDS"/>
    <property type="molecule type" value="Genomic_DNA"/>
</dbReference>
<name>A0A1B0BMY9_9MUSC</name>
<dbReference type="EnsemblMetazoa" id="GPPI035176-RA">
    <property type="protein sequence ID" value="GPPI035176-PA"/>
    <property type="gene ID" value="GPPI035176"/>
</dbReference>
<sequence length="181" mass="19828">MEHALCTSYESSTSILQLKYFWPDVIHNHIKPRVRCKGVDEAPVHNVIPAVQKEGSQHKEQKVFQLLTVDLVELISPKPPILFSSCGNLLAITGVQGQQKDMTAPVQQNSLAANEAMKNSWSEFTTACPTSISNDSFVPGSYSRNSINQAIDLSSIKDVTVFASLMATDNCKPMHKLGGLV</sequence>
<evidence type="ECO:0000313" key="1">
    <source>
        <dbReference type="EnsemblMetazoa" id="GPPI035176-PA"/>
    </source>
</evidence>
<protein>
    <submittedName>
        <fullName evidence="1">Uncharacterized protein</fullName>
    </submittedName>
</protein>